<feature type="domain" description="Phage terminase large subunit N-terminal" evidence="1">
    <location>
        <begin position="21"/>
        <end position="215"/>
    </location>
</feature>
<dbReference type="InterPro" id="IPR035412">
    <property type="entry name" value="Terminase_L_N"/>
</dbReference>
<dbReference type="PANTHER" id="PTHR39184:SF1">
    <property type="entry name" value="PBSX PHAGE TERMINASE LARGE SUBUNIT"/>
    <property type="match status" value="1"/>
</dbReference>
<accession>A0A379B3V0</accession>
<sequence>MTKLEIQTPRWFLPFIEPCRYKGVKGGRGSGKSHTVAEAQVERAIIDPNYRLVCIREIQKSLKFSSKALIETKIRQFGVSHLFDITLNEIKRIDGEGIMIFQGMQDHTADSIKSLEGFDCAWVEEAQNLSYRSLQLLRPTIRKAGSEIWFTWNPDQESDAVDAFFNAAISNNAEGFLLAHVNFDQNPFLPDELKKEMEYDRKYNPSSFGHVWLGEYNTKSDAQVFNGKFCIDEFEPQENWSGPYQGLDFGFAQDPTATVRVWVYDETLYVEYEAGGIGLELDDTTSFILKRIPDYEKYVSRADNARPESISYLRRHGLKRIEPVSKWKGSVEDGIEHIKSYKQVVIHPRCENTAKEFRLYSYKVDKKSGDILPIVVDENNHYIDAIRYALNPLMQKRGNFKQEALRIY</sequence>
<name>A0A379B3V0_9PAST</name>
<evidence type="ECO:0000259" key="2">
    <source>
        <dbReference type="Pfam" id="PF17288"/>
    </source>
</evidence>
<reference evidence="3 4" key="1">
    <citation type="submission" date="2018-06" db="EMBL/GenBank/DDBJ databases">
        <authorList>
            <consortium name="Pathogen Informatics"/>
            <person name="Doyle S."/>
        </authorList>
    </citation>
    <scope>NUCLEOTIDE SEQUENCE [LARGE SCALE GENOMIC DNA]</scope>
    <source>
        <strain evidence="3 4">NCTC10699</strain>
    </source>
</reference>
<proteinExistence type="predicted"/>
<dbReference type="InterPro" id="IPR006437">
    <property type="entry name" value="Phage_terminase_lsu"/>
</dbReference>
<dbReference type="EMBL" id="UGSS01000002">
    <property type="protein sequence ID" value="SUB33315.1"/>
    <property type="molecule type" value="Genomic_DNA"/>
</dbReference>
<dbReference type="InterPro" id="IPR027417">
    <property type="entry name" value="P-loop_NTPase"/>
</dbReference>
<dbReference type="OrthoDB" id="5684611at2"/>
<evidence type="ECO:0000313" key="4">
    <source>
        <dbReference type="Proteomes" id="UP000254280"/>
    </source>
</evidence>
<dbReference type="Pfam" id="PF04466">
    <property type="entry name" value="Terminase_3"/>
    <property type="match status" value="1"/>
</dbReference>
<dbReference type="PANTHER" id="PTHR39184">
    <property type="match status" value="1"/>
</dbReference>
<feature type="domain" description="Phage terminase large subunit C-terminal" evidence="2">
    <location>
        <begin position="248"/>
        <end position="391"/>
    </location>
</feature>
<dbReference type="Gene3D" id="3.40.50.300">
    <property type="entry name" value="P-loop containing nucleotide triphosphate hydrolases"/>
    <property type="match status" value="1"/>
</dbReference>
<protein>
    <submittedName>
        <fullName evidence="3">Phage terminase large subunit-like protein</fullName>
    </submittedName>
</protein>
<dbReference type="Pfam" id="PF17288">
    <property type="entry name" value="Terminase_3C"/>
    <property type="match status" value="1"/>
</dbReference>
<evidence type="ECO:0000259" key="1">
    <source>
        <dbReference type="Pfam" id="PF04466"/>
    </source>
</evidence>
<keyword evidence="4" id="KW-1185">Reference proteome</keyword>
<dbReference type="InterPro" id="IPR035413">
    <property type="entry name" value="Terminase_L_C"/>
</dbReference>
<evidence type="ECO:0000313" key="3">
    <source>
        <dbReference type="EMBL" id="SUB33315.1"/>
    </source>
</evidence>
<dbReference type="Gene3D" id="3.30.420.280">
    <property type="match status" value="1"/>
</dbReference>
<gene>
    <name evidence="3" type="ORF">NCTC10699_00928</name>
</gene>
<organism evidence="3 4">
    <name type="scientific">[Pasteurella] mairii</name>
    <dbReference type="NCBI Taxonomy" id="757"/>
    <lineage>
        <taxon>Bacteria</taxon>
        <taxon>Pseudomonadati</taxon>
        <taxon>Pseudomonadota</taxon>
        <taxon>Gammaproteobacteria</taxon>
        <taxon>Pasteurellales</taxon>
        <taxon>Pasteurellaceae</taxon>
    </lineage>
</organism>
<dbReference type="Proteomes" id="UP000254280">
    <property type="component" value="Unassembled WGS sequence"/>
</dbReference>
<dbReference type="AlphaFoldDB" id="A0A379B3V0"/>
<dbReference type="InterPro" id="IPR052380">
    <property type="entry name" value="Viral_DNA_packaging_terminase"/>
</dbReference>
<dbReference type="NCBIfam" id="TIGR01547">
    <property type="entry name" value="phage_term_2"/>
    <property type="match status" value="1"/>
</dbReference>